<gene>
    <name evidence="2" type="ORF">HZS80_21020</name>
</gene>
<proteinExistence type="predicted"/>
<dbReference type="RefSeq" id="WP_179917225.1">
    <property type="nucleotide sequence ID" value="NZ_JACCDE010000042.1"/>
</dbReference>
<evidence type="ECO:0000313" key="3">
    <source>
        <dbReference type="Proteomes" id="UP000526892"/>
    </source>
</evidence>
<dbReference type="Proteomes" id="UP000526892">
    <property type="component" value="Unassembled WGS sequence"/>
</dbReference>
<sequence>MTDKTETQAVEKAEEQAPAPKATNYNTVTLDTPLMRGKTEVTEIQFRKPNAGELRGVSLTDLLQMQTDALVTVIPRISLPSLTATEVRTMDVADLVQCGGEIISFLLPKRAKEQAE</sequence>
<accession>A0A7Z0LWV3</accession>
<name>A0A7Z0LWV3_9GAMM</name>
<dbReference type="EMBL" id="JACCDE010000042">
    <property type="protein sequence ID" value="NYS80150.1"/>
    <property type="molecule type" value="Genomic_DNA"/>
</dbReference>
<feature type="region of interest" description="Disordered" evidence="1">
    <location>
        <begin position="1"/>
        <end position="24"/>
    </location>
</feature>
<keyword evidence="3" id="KW-1185">Reference proteome</keyword>
<dbReference type="InterPro" id="IPR019289">
    <property type="entry name" value="Phage_tail_E/E"/>
</dbReference>
<evidence type="ECO:0000313" key="2">
    <source>
        <dbReference type="EMBL" id="NYS80150.1"/>
    </source>
</evidence>
<protein>
    <submittedName>
        <fullName evidence="2">Phage tail assembly protein</fullName>
    </submittedName>
</protein>
<comment type="caution">
    <text evidence="2">The sequence shown here is derived from an EMBL/GenBank/DDBJ whole genome shotgun (WGS) entry which is preliminary data.</text>
</comment>
<feature type="compositionally biased region" description="Basic and acidic residues" evidence="1">
    <location>
        <begin position="1"/>
        <end position="15"/>
    </location>
</feature>
<evidence type="ECO:0000256" key="1">
    <source>
        <dbReference type="SAM" id="MobiDB-lite"/>
    </source>
</evidence>
<reference evidence="2 3" key="1">
    <citation type="journal article" date="2003" name="Extremophiles">
        <title>Halomonas glaciei sp. nov. isolated from fast ice of Adelie Land, Antarctica.</title>
        <authorList>
            <person name="Reddy G.S."/>
            <person name="Raghavan P.U."/>
            <person name="Sarita N.B."/>
            <person name="Prakash J.S."/>
            <person name="Nagesh N."/>
            <person name="Delille D."/>
            <person name="Shivaji S."/>
        </authorList>
    </citation>
    <scope>NUCLEOTIDE SEQUENCE [LARGE SCALE GENOMIC DNA]</scope>
    <source>
        <strain evidence="2 3">DD39</strain>
    </source>
</reference>
<dbReference type="AlphaFoldDB" id="A0A7Z0LWV3"/>
<dbReference type="Pfam" id="PF10109">
    <property type="entry name" value="Phage_TAC_7"/>
    <property type="match status" value="1"/>
</dbReference>
<organism evidence="2 3">
    <name type="scientific">Vreelandella glaciei</name>
    <dbReference type="NCBI Taxonomy" id="186761"/>
    <lineage>
        <taxon>Bacteria</taxon>
        <taxon>Pseudomonadati</taxon>
        <taxon>Pseudomonadota</taxon>
        <taxon>Gammaproteobacteria</taxon>
        <taxon>Oceanospirillales</taxon>
        <taxon>Halomonadaceae</taxon>
        <taxon>Vreelandella</taxon>
    </lineage>
</organism>